<protein>
    <recommendedName>
        <fullName evidence="1">DUF6546 domain-containing protein</fullName>
    </recommendedName>
</protein>
<dbReference type="Pfam" id="PF20183">
    <property type="entry name" value="DUF6546"/>
    <property type="match status" value="1"/>
</dbReference>
<dbReference type="EMBL" id="MU853339">
    <property type="protein sequence ID" value="KAK4113461.1"/>
    <property type="molecule type" value="Genomic_DNA"/>
</dbReference>
<gene>
    <name evidence="2" type="ORF">N656DRAFT_797330</name>
</gene>
<organism evidence="2 3">
    <name type="scientific">Canariomyces notabilis</name>
    <dbReference type="NCBI Taxonomy" id="2074819"/>
    <lineage>
        <taxon>Eukaryota</taxon>
        <taxon>Fungi</taxon>
        <taxon>Dikarya</taxon>
        <taxon>Ascomycota</taxon>
        <taxon>Pezizomycotina</taxon>
        <taxon>Sordariomycetes</taxon>
        <taxon>Sordariomycetidae</taxon>
        <taxon>Sordariales</taxon>
        <taxon>Chaetomiaceae</taxon>
        <taxon>Canariomyces</taxon>
    </lineage>
</organism>
<proteinExistence type="predicted"/>
<reference evidence="2" key="2">
    <citation type="submission" date="2023-05" db="EMBL/GenBank/DDBJ databases">
        <authorList>
            <consortium name="Lawrence Berkeley National Laboratory"/>
            <person name="Steindorff A."/>
            <person name="Hensen N."/>
            <person name="Bonometti L."/>
            <person name="Westerberg I."/>
            <person name="Brannstrom I.O."/>
            <person name="Guillou S."/>
            <person name="Cros-Aarteil S."/>
            <person name="Calhoun S."/>
            <person name="Haridas S."/>
            <person name="Kuo A."/>
            <person name="Mondo S."/>
            <person name="Pangilinan J."/>
            <person name="Riley R."/>
            <person name="Labutti K."/>
            <person name="Andreopoulos B."/>
            <person name="Lipzen A."/>
            <person name="Chen C."/>
            <person name="Yanf M."/>
            <person name="Daum C."/>
            <person name="Ng V."/>
            <person name="Clum A."/>
            <person name="Ohm R."/>
            <person name="Martin F."/>
            <person name="Silar P."/>
            <person name="Natvig D."/>
            <person name="Lalanne C."/>
            <person name="Gautier V."/>
            <person name="Ament-Velasquez S.L."/>
            <person name="Kruys A."/>
            <person name="Hutchinson M.I."/>
            <person name="Powell A.J."/>
            <person name="Barry K."/>
            <person name="Miller A.N."/>
            <person name="Grigoriev I.V."/>
            <person name="Debuchy R."/>
            <person name="Gladieux P."/>
            <person name="Thoren M.H."/>
            <person name="Johannesson H."/>
        </authorList>
    </citation>
    <scope>NUCLEOTIDE SEQUENCE</scope>
    <source>
        <strain evidence="2">CBS 508.74</strain>
    </source>
</reference>
<dbReference type="Proteomes" id="UP001302812">
    <property type="component" value="Unassembled WGS sequence"/>
</dbReference>
<accession>A0AAN6TFZ4</accession>
<dbReference type="InterPro" id="IPR046676">
    <property type="entry name" value="DUF6546"/>
</dbReference>
<dbReference type="RefSeq" id="XP_064671031.1">
    <property type="nucleotide sequence ID" value="XM_064817621.1"/>
</dbReference>
<comment type="caution">
    <text evidence="2">The sequence shown here is derived from an EMBL/GenBank/DDBJ whole genome shotgun (WGS) entry which is preliminary data.</text>
</comment>
<dbReference type="AlphaFoldDB" id="A0AAN6TFZ4"/>
<feature type="domain" description="DUF6546" evidence="1">
    <location>
        <begin position="277"/>
        <end position="483"/>
    </location>
</feature>
<evidence type="ECO:0000313" key="2">
    <source>
        <dbReference type="EMBL" id="KAK4113461.1"/>
    </source>
</evidence>
<evidence type="ECO:0000313" key="3">
    <source>
        <dbReference type="Proteomes" id="UP001302812"/>
    </source>
</evidence>
<reference evidence="2" key="1">
    <citation type="journal article" date="2023" name="Mol. Phylogenet. Evol.">
        <title>Genome-scale phylogeny and comparative genomics of the fungal order Sordariales.</title>
        <authorList>
            <person name="Hensen N."/>
            <person name="Bonometti L."/>
            <person name="Westerberg I."/>
            <person name="Brannstrom I.O."/>
            <person name="Guillou S."/>
            <person name="Cros-Aarteil S."/>
            <person name="Calhoun S."/>
            <person name="Haridas S."/>
            <person name="Kuo A."/>
            <person name="Mondo S."/>
            <person name="Pangilinan J."/>
            <person name="Riley R."/>
            <person name="LaButti K."/>
            <person name="Andreopoulos B."/>
            <person name="Lipzen A."/>
            <person name="Chen C."/>
            <person name="Yan M."/>
            <person name="Daum C."/>
            <person name="Ng V."/>
            <person name="Clum A."/>
            <person name="Steindorff A."/>
            <person name="Ohm R.A."/>
            <person name="Martin F."/>
            <person name="Silar P."/>
            <person name="Natvig D.O."/>
            <person name="Lalanne C."/>
            <person name="Gautier V."/>
            <person name="Ament-Velasquez S.L."/>
            <person name="Kruys A."/>
            <person name="Hutchinson M.I."/>
            <person name="Powell A.J."/>
            <person name="Barry K."/>
            <person name="Miller A.N."/>
            <person name="Grigoriev I.V."/>
            <person name="Debuchy R."/>
            <person name="Gladieux P."/>
            <person name="Hiltunen Thoren M."/>
            <person name="Johannesson H."/>
        </authorList>
    </citation>
    <scope>NUCLEOTIDE SEQUENCE</scope>
    <source>
        <strain evidence="2">CBS 508.74</strain>
    </source>
</reference>
<name>A0AAN6TFZ4_9PEZI</name>
<keyword evidence="3" id="KW-1185">Reference proteome</keyword>
<evidence type="ECO:0000259" key="1">
    <source>
        <dbReference type="Pfam" id="PF20183"/>
    </source>
</evidence>
<dbReference type="GeneID" id="89941746"/>
<sequence length="485" mass="56100">MANMLAWFSFPAEIRLMILEFLAREKHGLASYASVCREWVEVIEKKNFGRLKLGEPCLDDLEHMVSRRRGLVKHIWLNIELRRYTCRCCDMEESRPWTSSNNAIITRAISKLFGILATWKASSGSGLTLELSAQSPSDNQHWFKHFYFGSESTNDDEDGYAASILDSQNDGLHEHTNYPYHDLIDGRQVVNPSGFAVLRLFERVGLNFKVELPTVPVVTKLVLRRQCRRRFDGKALGVRLEKLPRLECLVYEPWRGWPGVKQRRYDEGYRAMIEEHLPKGLNRLSVFEDYSDDLIRLFRDRELHGRVERVRTPEPKVGKAFAYRSLSLEHLSVSFMADAQHFFEARKPRWKWNRLRSLMLTSRLLTPTADPRRVCDLLENAGVAALYMPELRNMTLWNGERGLACAFLYRRDMDRPPSIVWRGTWVVDMEPRVIQAWERAAAEHAGARCTLRVETQALCCDCGTIGSHGDAIHHLDLPREVVDPT</sequence>